<sequence length="77" mass="9001">MKPTEAQLRQLYELIRANWQRSGLLYDLAPDLESFYFGCYLAIFGTPVNSSEWELTKAYYIYPDGSFLDEDDLFGED</sequence>
<evidence type="ECO:0000313" key="1">
    <source>
        <dbReference type="EMBL" id="PSF35196.1"/>
    </source>
</evidence>
<dbReference type="AlphaFoldDB" id="A0A2T1LUI0"/>
<protein>
    <submittedName>
        <fullName evidence="1">Uncharacterized protein</fullName>
    </submittedName>
</protein>
<reference evidence="1 2" key="1">
    <citation type="submission" date="2018-03" db="EMBL/GenBank/DDBJ databases">
        <title>The ancient ancestry and fast evolution of plastids.</title>
        <authorList>
            <person name="Moore K.R."/>
            <person name="Magnabosco C."/>
            <person name="Momper L."/>
            <person name="Gold D.A."/>
            <person name="Bosak T."/>
            <person name="Fournier G.P."/>
        </authorList>
    </citation>
    <scope>NUCLEOTIDE SEQUENCE [LARGE SCALE GENOMIC DNA]</scope>
    <source>
        <strain evidence="1 2">CCALA 016</strain>
    </source>
</reference>
<accession>A0A2T1LUI0</accession>
<keyword evidence="2" id="KW-1185">Reference proteome</keyword>
<gene>
    <name evidence="1" type="ORF">C7H19_17600</name>
</gene>
<dbReference type="EMBL" id="PXOH01000022">
    <property type="protein sequence ID" value="PSF35196.1"/>
    <property type="molecule type" value="Genomic_DNA"/>
</dbReference>
<proteinExistence type="predicted"/>
<reference evidence="1 2" key="2">
    <citation type="submission" date="2018-03" db="EMBL/GenBank/DDBJ databases">
        <authorList>
            <person name="Keele B.F."/>
        </authorList>
    </citation>
    <scope>NUCLEOTIDE SEQUENCE [LARGE SCALE GENOMIC DNA]</scope>
    <source>
        <strain evidence="1 2">CCALA 016</strain>
    </source>
</reference>
<name>A0A2T1LUI0_9CHRO</name>
<dbReference type="RefSeq" id="WP_106458233.1">
    <property type="nucleotide sequence ID" value="NZ_PXOH01000022.1"/>
</dbReference>
<evidence type="ECO:0000313" key="2">
    <source>
        <dbReference type="Proteomes" id="UP000239001"/>
    </source>
</evidence>
<comment type="caution">
    <text evidence="1">The sequence shown here is derived from an EMBL/GenBank/DDBJ whole genome shotgun (WGS) entry which is preliminary data.</text>
</comment>
<dbReference type="Proteomes" id="UP000239001">
    <property type="component" value="Unassembled WGS sequence"/>
</dbReference>
<organism evidence="1 2">
    <name type="scientific">Aphanothece hegewaldii CCALA 016</name>
    <dbReference type="NCBI Taxonomy" id="2107694"/>
    <lineage>
        <taxon>Bacteria</taxon>
        <taxon>Bacillati</taxon>
        <taxon>Cyanobacteriota</taxon>
        <taxon>Cyanophyceae</taxon>
        <taxon>Oscillatoriophycideae</taxon>
        <taxon>Chroococcales</taxon>
        <taxon>Aphanothecaceae</taxon>
        <taxon>Aphanothece</taxon>
    </lineage>
</organism>